<evidence type="ECO:0000256" key="1">
    <source>
        <dbReference type="ARBA" id="ARBA00022737"/>
    </source>
</evidence>
<evidence type="ECO:0008006" key="7">
    <source>
        <dbReference type="Google" id="ProtNLM"/>
    </source>
</evidence>
<accession>A0AAN8PMX9</accession>
<evidence type="ECO:0000256" key="3">
    <source>
        <dbReference type="PROSITE-ProRule" id="PRU00023"/>
    </source>
</evidence>
<evidence type="ECO:0000313" key="6">
    <source>
        <dbReference type="Proteomes" id="UP001347796"/>
    </source>
</evidence>
<feature type="repeat" description="ANK" evidence="3">
    <location>
        <begin position="220"/>
        <end position="252"/>
    </location>
</feature>
<evidence type="ECO:0000256" key="2">
    <source>
        <dbReference type="ARBA" id="ARBA00023043"/>
    </source>
</evidence>
<dbReference type="Pfam" id="PF12796">
    <property type="entry name" value="Ank_2"/>
    <property type="match status" value="3"/>
</dbReference>
<dbReference type="PANTHER" id="PTHR24198:SF165">
    <property type="entry name" value="ANKYRIN REPEAT-CONTAINING PROTEIN-RELATED"/>
    <property type="match status" value="1"/>
</dbReference>
<dbReference type="InterPro" id="IPR011029">
    <property type="entry name" value="DEATH-like_dom_sf"/>
</dbReference>
<protein>
    <recommendedName>
        <fullName evidence="7">Ankyrin repeat protein</fullName>
    </recommendedName>
</protein>
<keyword evidence="6" id="KW-1185">Reference proteome</keyword>
<dbReference type="PANTHER" id="PTHR24198">
    <property type="entry name" value="ANKYRIN REPEAT AND PROTEIN KINASE DOMAIN-CONTAINING PROTEIN"/>
    <property type="match status" value="1"/>
</dbReference>
<feature type="repeat" description="ANK" evidence="3">
    <location>
        <begin position="358"/>
        <end position="390"/>
    </location>
</feature>
<dbReference type="SMART" id="SM00248">
    <property type="entry name" value="ANK"/>
    <property type="match status" value="10"/>
</dbReference>
<feature type="region of interest" description="Disordered" evidence="4">
    <location>
        <begin position="66"/>
        <end position="100"/>
    </location>
</feature>
<keyword evidence="1" id="KW-0677">Repeat</keyword>
<evidence type="ECO:0000313" key="5">
    <source>
        <dbReference type="EMBL" id="KAK6179999.1"/>
    </source>
</evidence>
<dbReference type="PROSITE" id="PS50088">
    <property type="entry name" value="ANK_REPEAT"/>
    <property type="match status" value="2"/>
</dbReference>
<dbReference type="SUPFAM" id="SSF48403">
    <property type="entry name" value="Ankyrin repeat"/>
    <property type="match status" value="1"/>
</dbReference>
<name>A0AAN8PMX9_PATCE</name>
<dbReference type="Proteomes" id="UP001347796">
    <property type="component" value="Unassembled WGS sequence"/>
</dbReference>
<evidence type="ECO:0000256" key="4">
    <source>
        <dbReference type="SAM" id="MobiDB-lite"/>
    </source>
</evidence>
<sequence length="525" mass="59149">MVLTLDTKTAVFNEPLYTPRVRKLLDIIMNESGDCYMIFIDALREKGFTVIADELEIIKSQQRIKRGSEVMSTKDNPEEELTKHDTTSQNTTPSENKIDISMNETPLDHSAYGDNIDGVKVILSQSCDNIYLTDLDGDTPIEKACISESNGIDKFKSIVSKGYSKLNALVKICQSAPNDLIRLIFDKMVYDKMDESDQNGIIEIRQLLLQGCSLDSATKNNKTLLHYACEYSTLATVRYLIDNGCNLNIEDSWNRTPLFSCCYTTANSVEKIALLVSSGARLDVTDKDSARLLHYSCAFSSYEAVKFLIDNGCNVNNVGGKYNRTPLFYCCVRDSPQAVAKIQLLMDSGAKLDVRDLSNQTVLHKACQCSTVQVVKYLIDKKHTVNCVDRYNRTPLFFCCDVDVLQAMDKIQLLVASGAGLDVKDTDNFTLLHISCQCSSLDVVKYFIDKNCSVNCEAINKTTIFFSCCISDTQRVDKMKLLLSKNCNFESRDKEECIIEAEKRGYHETVDFLKSVPIKKWYQIM</sequence>
<dbReference type="Gene3D" id="1.10.533.10">
    <property type="entry name" value="Death Domain, Fas"/>
    <property type="match status" value="1"/>
</dbReference>
<organism evidence="5 6">
    <name type="scientific">Patella caerulea</name>
    <name type="common">Rayed Mediterranean limpet</name>
    <dbReference type="NCBI Taxonomy" id="87958"/>
    <lineage>
        <taxon>Eukaryota</taxon>
        <taxon>Metazoa</taxon>
        <taxon>Spiralia</taxon>
        <taxon>Lophotrochozoa</taxon>
        <taxon>Mollusca</taxon>
        <taxon>Gastropoda</taxon>
        <taxon>Patellogastropoda</taxon>
        <taxon>Patelloidea</taxon>
        <taxon>Patellidae</taxon>
        <taxon>Patella</taxon>
    </lineage>
</organism>
<dbReference type="PROSITE" id="PS50297">
    <property type="entry name" value="ANK_REP_REGION"/>
    <property type="match status" value="1"/>
</dbReference>
<gene>
    <name evidence="5" type="ORF">SNE40_012227</name>
</gene>
<reference evidence="5 6" key="1">
    <citation type="submission" date="2024-01" db="EMBL/GenBank/DDBJ databases">
        <title>The genome of the rayed Mediterranean limpet Patella caerulea (Linnaeus, 1758).</title>
        <authorList>
            <person name="Anh-Thu Weber A."/>
            <person name="Halstead-Nussloch G."/>
        </authorList>
    </citation>
    <scope>NUCLEOTIDE SEQUENCE [LARGE SCALE GENOMIC DNA]</scope>
    <source>
        <strain evidence="5">AATW-2023a</strain>
        <tissue evidence="5">Whole specimen</tissue>
    </source>
</reference>
<keyword evidence="2 3" id="KW-0040">ANK repeat</keyword>
<dbReference type="AlphaFoldDB" id="A0AAN8PMX9"/>
<dbReference type="Gene3D" id="1.25.40.20">
    <property type="entry name" value="Ankyrin repeat-containing domain"/>
    <property type="match status" value="3"/>
</dbReference>
<dbReference type="InterPro" id="IPR036770">
    <property type="entry name" value="Ankyrin_rpt-contain_sf"/>
</dbReference>
<dbReference type="EMBL" id="JAZGQO010000008">
    <property type="protein sequence ID" value="KAK6179999.1"/>
    <property type="molecule type" value="Genomic_DNA"/>
</dbReference>
<comment type="caution">
    <text evidence="5">The sequence shown here is derived from an EMBL/GenBank/DDBJ whole genome shotgun (WGS) entry which is preliminary data.</text>
</comment>
<proteinExistence type="predicted"/>
<dbReference type="InterPro" id="IPR002110">
    <property type="entry name" value="Ankyrin_rpt"/>
</dbReference>